<name>A0A931WPF7_9BACT</name>
<sequence>MLSARNKKFLHAILLTGAEYDTVQKILETIGSLESAWRATASELESAGVGRERAEAIAGVQKSLDPDDEMRKLVGQMIALVARDDPEFPKELLEIPSPPFTLYIKGRLTTRKPRLAVVGTRKATIYGKQACEKIIHDLADKTDLEIVSGLAQGIDTEAHRHALKNNLKTIGVLGSGIDRQSFFPYENWNLAEEIIRKGGAVISEYPPGTPALKHHFPARNRIISGLALATLVVEAPEKSGALITANFALEQGRDVLAIPGQMFSLNALGVHRLIQSGAKLVTSADDIIDELGLERKSISQKAETLLTDQKEKIILSILAEPQSVDDIKLKAGLTTPEIVSCLTLLELKGFIRPMGQNKFQRVS</sequence>
<evidence type="ECO:0000259" key="3">
    <source>
        <dbReference type="Pfam" id="PF17782"/>
    </source>
</evidence>
<dbReference type="InterPro" id="IPR036388">
    <property type="entry name" value="WH-like_DNA-bd_sf"/>
</dbReference>
<evidence type="ECO:0000256" key="1">
    <source>
        <dbReference type="ARBA" id="ARBA00006525"/>
    </source>
</evidence>
<dbReference type="GO" id="GO:0009294">
    <property type="term" value="P:DNA-mediated transformation"/>
    <property type="evidence" value="ECO:0007669"/>
    <property type="project" value="InterPro"/>
</dbReference>
<dbReference type="SUPFAM" id="SSF102405">
    <property type="entry name" value="MCP/YpsA-like"/>
    <property type="match status" value="1"/>
</dbReference>
<feature type="domain" description="DprA winged helix" evidence="3">
    <location>
        <begin position="304"/>
        <end position="354"/>
    </location>
</feature>
<dbReference type="PANTHER" id="PTHR43022:SF1">
    <property type="entry name" value="PROTEIN SMF"/>
    <property type="match status" value="1"/>
</dbReference>
<dbReference type="Gene3D" id="3.40.50.450">
    <property type="match status" value="1"/>
</dbReference>
<dbReference type="NCBIfam" id="TIGR00732">
    <property type="entry name" value="dprA"/>
    <property type="match status" value="1"/>
</dbReference>
<proteinExistence type="inferred from homology"/>
<gene>
    <name evidence="4" type="primary">dprA</name>
    <name evidence="4" type="ORF">HYT40_03735</name>
</gene>
<dbReference type="Proteomes" id="UP000724148">
    <property type="component" value="Unassembled WGS sequence"/>
</dbReference>
<dbReference type="InterPro" id="IPR041614">
    <property type="entry name" value="DprA_WH"/>
</dbReference>
<dbReference type="EMBL" id="JACOZA010000091">
    <property type="protein sequence ID" value="MBI2097227.1"/>
    <property type="molecule type" value="Genomic_DNA"/>
</dbReference>
<organism evidence="4 5">
    <name type="scientific">Candidatus Sungiibacteriota bacterium</name>
    <dbReference type="NCBI Taxonomy" id="2750080"/>
    <lineage>
        <taxon>Bacteria</taxon>
        <taxon>Candidatus Sungiibacteriota</taxon>
    </lineage>
</organism>
<evidence type="ECO:0000313" key="4">
    <source>
        <dbReference type="EMBL" id="MBI2097227.1"/>
    </source>
</evidence>
<comment type="similarity">
    <text evidence="1">Belongs to the DprA/Smf family.</text>
</comment>
<dbReference type="PANTHER" id="PTHR43022">
    <property type="entry name" value="PROTEIN SMF"/>
    <property type="match status" value="1"/>
</dbReference>
<dbReference type="AlphaFoldDB" id="A0A931WPF7"/>
<accession>A0A931WPF7</accession>
<evidence type="ECO:0000259" key="2">
    <source>
        <dbReference type="Pfam" id="PF02481"/>
    </source>
</evidence>
<reference evidence="4" key="1">
    <citation type="submission" date="2020-07" db="EMBL/GenBank/DDBJ databases">
        <title>Huge and variable diversity of episymbiotic CPR bacteria and DPANN archaea in groundwater ecosystems.</title>
        <authorList>
            <person name="He C.Y."/>
            <person name="Keren R."/>
            <person name="Whittaker M."/>
            <person name="Farag I.F."/>
            <person name="Doudna J."/>
            <person name="Cate J.H.D."/>
            <person name="Banfield J.F."/>
        </authorList>
    </citation>
    <scope>NUCLEOTIDE SEQUENCE</scope>
    <source>
        <strain evidence="4">NC_groundwater_193_Ag_S-0.1um_51_7</strain>
    </source>
</reference>
<dbReference type="InterPro" id="IPR003488">
    <property type="entry name" value="DprA"/>
</dbReference>
<evidence type="ECO:0000313" key="5">
    <source>
        <dbReference type="Proteomes" id="UP000724148"/>
    </source>
</evidence>
<feature type="domain" description="Smf/DprA SLOG" evidence="2">
    <location>
        <begin position="81"/>
        <end position="291"/>
    </location>
</feature>
<dbReference type="Pfam" id="PF17782">
    <property type="entry name" value="WHD_DprA"/>
    <property type="match status" value="1"/>
</dbReference>
<comment type="caution">
    <text evidence="4">The sequence shown here is derived from an EMBL/GenBank/DDBJ whole genome shotgun (WGS) entry which is preliminary data.</text>
</comment>
<dbReference type="Gene3D" id="1.10.10.10">
    <property type="entry name" value="Winged helix-like DNA-binding domain superfamily/Winged helix DNA-binding domain"/>
    <property type="match status" value="1"/>
</dbReference>
<dbReference type="Pfam" id="PF02481">
    <property type="entry name" value="DNA_processg_A"/>
    <property type="match status" value="1"/>
</dbReference>
<dbReference type="InterPro" id="IPR057666">
    <property type="entry name" value="DrpA_SLOG"/>
</dbReference>
<protein>
    <submittedName>
        <fullName evidence="4">DNA-protecting protein DprA</fullName>
    </submittedName>
</protein>